<dbReference type="AlphaFoldDB" id="A0A1G9M0H2"/>
<sequence length="118" mass="13625">MESMKAINFYSANHYSQLVERRKTCTIRRGDKRDKYQAGDIVWVTAGKRFAPKQRVYAAIIDRVLVKQISHLTKHDLQGENPDISGVDELLEFLESIYNKTVSLSDIVTVVYFTEIIE</sequence>
<dbReference type="EMBL" id="FNHB01000001">
    <property type="protein sequence ID" value="SDL67427.1"/>
    <property type="molecule type" value="Genomic_DNA"/>
</dbReference>
<name>A0A1G9M0H2_9FIRM</name>
<dbReference type="RefSeq" id="WP_422699799.1">
    <property type="nucleotide sequence ID" value="NZ_FNHB01000001.1"/>
</dbReference>
<gene>
    <name evidence="1" type="ORF">SAMN04488502_101517</name>
</gene>
<evidence type="ECO:0008006" key="3">
    <source>
        <dbReference type="Google" id="ProtNLM"/>
    </source>
</evidence>
<evidence type="ECO:0000313" key="1">
    <source>
        <dbReference type="EMBL" id="SDL67427.1"/>
    </source>
</evidence>
<dbReference type="Proteomes" id="UP000214880">
    <property type="component" value="Unassembled WGS sequence"/>
</dbReference>
<accession>A0A1G9M0H2</accession>
<organism evidence="1 2">
    <name type="scientific">Dendrosporobacter quercicolus</name>
    <dbReference type="NCBI Taxonomy" id="146817"/>
    <lineage>
        <taxon>Bacteria</taxon>
        <taxon>Bacillati</taxon>
        <taxon>Bacillota</taxon>
        <taxon>Negativicutes</taxon>
        <taxon>Selenomonadales</taxon>
        <taxon>Sporomusaceae</taxon>
        <taxon>Dendrosporobacter</taxon>
    </lineage>
</organism>
<dbReference type="Gene3D" id="2.30.130.30">
    <property type="entry name" value="Hypothetical protein"/>
    <property type="match status" value="1"/>
</dbReference>
<dbReference type="SUPFAM" id="SSF88697">
    <property type="entry name" value="PUA domain-like"/>
    <property type="match status" value="1"/>
</dbReference>
<reference evidence="1 2" key="1">
    <citation type="submission" date="2016-10" db="EMBL/GenBank/DDBJ databases">
        <authorList>
            <person name="de Groot N.N."/>
        </authorList>
    </citation>
    <scope>NUCLEOTIDE SEQUENCE [LARGE SCALE GENOMIC DNA]</scope>
    <source>
        <strain evidence="1 2">DSM 1736</strain>
    </source>
</reference>
<protein>
    <recommendedName>
        <fullName evidence="3">ASCH domain-containing protein</fullName>
    </recommendedName>
</protein>
<evidence type="ECO:0000313" key="2">
    <source>
        <dbReference type="Proteomes" id="UP000214880"/>
    </source>
</evidence>
<dbReference type="InterPro" id="IPR015947">
    <property type="entry name" value="PUA-like_sf"/>
</dbReference>
<proteinExistence type="predicted"/>
<dbReference type="STRING" id="146817.SAMN04488502_101517"/>
<keyword evidence="2" id="KW-1185">Reference proteome</keyword>